<evidence type="ECO:0000256" key="1">
    <source>
        <dbReference type="ARBA" id="ARBA00023125"/>
    </source>
</evidence>
<keyword evidence="3" id="KW-1185">Reference proteome</keyword>
<accession>A0A2I0AZZ6</accession>
<dbReference type="OrthoDB" id="118550at2759"/>
<dbReference type="GO" id="GO:0006355">
    <property type="term" value="P:regulation of DNA-templated transcription"/>
    <property type="evidence" value="ECO:0007669"/>
    <property type="project" value="UniProtKB-ARBA"/>
</dbReference>
<evidence type="ECO:0000313" key="2">
    <source>
        <dbReference type="EMBL" id="PKA61105.1"/>
    </source>
</evidence>
<dbReference type="EMBL" id="KZ451932">
    <property type="protein sequence ID" value="PKA61105.1"/>
    <property type="molecule type" value="Genomic_DNA"/>
</dbReference>
<name>A0A2I0AZZ6_9ASPA</name>
<dbReference type="GO" id="GO:0003677">
    <property type="term" value="F:DNA binding"/>
    <property type="evidence" value="ECO:0007669"/>
    <property type="project" value="UniProtKB-KW"/>
</dbReference>
<reference evidence="2 3" key="1">
    <citation type="journal article" date="2017" name="Nature">
        <title>The Apostasia genome and the evolution of orchids.</title>
        <authorList>
            <person name="Zhang G.Q."/>
            <person name="Liu K.W."/>
            <person name="Li Z."/>
            <person name="Lohaus R."/>
            <person name="Hsiao Y.Y."/>
            <person name="Niu S.C."/>
            <person name="Wang J.Y."/>
            <person name="Lin Y.C."/>
            <person name="Xu Q."/>
            <person name="Chen L.J."/>
            <person name="Yoshida K."/>
            <person name="Fujiwara S."/>
            <person name="Wang Z.W."/>
            <person name="Zhang Y.Q."/>
            <person name="Mitsuda N."/>
            <person name="Wang M."/>
            <person name="Liu G.H."/>
            <person name="Pecoraro L."/>
            <person name="Huang H.X."/>
            <person name="Xiao X.J."/>
            <person name="Lin M."/>
            <person name="Wu X.Y."/>
            <person name="Wu W.L."/>
            <person name="Chen Y.Y."/>
            <person name="Chang S.B."/>
            <person name="Sakamoto S."/>
            <person name="Ohme-Takagi M."/>
            <person name="Yagi M."/>
            <person name="Zeng S.J."/>
            <person name="Shen C.Y."/>
            <person name="Yeh C.M."/>
            <person name="Luo Y.B."/>
            <person name="Tsai W.C."/>
            <person name="Van de Peer Y."/>
            <person name="Liu Z.J."/>
        </authorList>
    </citation>
    <scope>NUCLEOTIDE SEQUENCE [LARGE SCALE GENOMIC DNA]</scope>
    <source>
        <strain evidence="3">cv. Shenzhen</strain>
        <tissue evidence="2">Stem</tissue>
    </source>
</reference>
<protein>
    <submittedName>
        <fullName evidence="2">Uncharacterized protein</fullName>
    </submittedName>
</protein>
<dbReference type="Proteomes" id="UP000236161">
    <property type="component" value="Unassembled WGS sequence"/>
</dbReference>
<dbReference type="PANTHER" id="PTHR44191">
    <property type="entry name" value="TRANSCRIPTION FACTOR KUA1"/>
    <property type="match status" value="1"/>
</dbReference>
<organism evidence="2 3">
    <name type="scientific">Apostasia shenzhenica</name>
    <dbReference type="NCBI Taxonomy" id="1088818"/>
    <lineage>
        <taxon>Eukaryota</taxon>
        <taxon>Viridiplantae</taxon>
        <taxon>Streptophyta</taxon>
        <taxon>Embryophyta</taxon>
        <taxon>Tracheophyta</taxon>
        <taxon>Spermatophyta</taxon>
        <taxon>Magnoliopsida</taxon>
        <taxon>Liliopsida</taxon>
        <taxon>Asparagales</taxon>
        <taxon>Orchidaceae</taxon>
        <taxon>Apostasioideae</taxon>
        <taxon>Apostasia</taxon>
    </lineage>
</organism>
<keyword evidence="1" id="KW-0238">DNA-binding</keyword>
<dbReference type="PANTHER" id="PTHR44191:SF26">
    <property type="entry name" value="TRANSCRIPTION FACTOR KUA1"/>
    <property type="match status" value="1"/>
</dbReference>
<dbReference type="AlphaFoldDB" id="A0A2I0AZZ6"/>
<proteinExistence type="predicted"/>
<dbReference type="GO" id="GO:0009723">
    <property type="term" value="P:response to ethylene"/>
    <property type="evidence" value="ECO:0007669"/>
    <property type="project" value="TreeGrafter"/>
</dbReference>
<dbReference type="GO" id="GO:0009739">
    <property type="term" value="P:response to gibberellin"/>
    <property type="evidence" value="ECO:0007669"/>
    <property type="project" value="TreeGrafter"/>
</dbReference>
<sequence>MTRRCSHCSHNGHNSRTCPNRGVKLFGVRLTDGCSIRKSASMGNLSLLAGSASGASPADGTEAAGSAADGYASEDYAQGKASNLLVIFFPLTINLQGYRGLKRSTGCFYLACKSLGKTAEPHLFPVNHEETETQASNSLLAPALLEEECESMDSNNSVDEEAAAGVKQDIPESQCSYPVMFPAYFSPFFPFNLPPWPVCPAANTVEKQIHEIVKPTPVHSKSPINVDELLGISKLSIGEESGAESTPPLPLSLNLLLGSNRLSAFHASTPGS</sequence>
<dbReference type="InterPro" id="IPR052245">
    <property type="entry name" value="Plant_Stress_Dev_TF"/>
</dbReference>
<gene>
    <name evidence="2" type="ORF">AXF42_Ash006001</name>
</gene>
<evidence type="ECO:0000313" key="3">
    <source>
        <dbReference type="Proteomes" id="UP000236161"/>
    </source>
</evidence>
<dbReference type="STRING" id="1088818.A0A2I0AZZ6"/>